<dbReference type="FunFam" id="2.60.120.380:FF:000002">
    <property type="entry name" value="calpain-3 isoform X1"/>
    <property type="match status" value="1"/>
</dbReference>
<dbReference type="CDD" id="cd00044">
    <property type="entry name" value="CysPc"/>
    <property type="match status" value="1"/>
</dbReference>
<evidence type="ECO:0000313" key="10">
    <source>
        <dbReference type="Proteomes" id="UP000887566"/>
    </source>
</evidence>
<comment type="similarity">
    <text evidence="1">Belongs to the peptidase C2 family.</text>
</comment>
<dbReference type="Pfam" id="PF13833">
    <property type="entry name" value="EF-hand_8"/>
    <property type="match status" value="1"/>
</dbReference>
<evidence type="ECO:0000256" key="6">
    <source>
        <dbReference type="PIRSR" id="PIRSR622684-1"/>
    </source>
</evidence>
<dbReference type="SUPFAM" id="SSF47473">
    <property type="entry name" value="EF-hand"/>
    <property type="match status" value="1"/>
</dbReference>
<keyword evidence="10" id="KW-1185">Reference proteome</keyword>
<dbReference type="Proteomes" id="UP000887566">
    <property type="component" value="Unplaced"/>
</dbReference>
<dbReference type="SMART" id="SM00230">
    <property type="entry name" value="CysPc"/>
    <property type="match status" value="1"/>
</dbReference>
<dbReference type="Gene3D" id="2.60.120.380">
    <property type="match status" value="1"/>
</dbReference>
<feature type="domain" description="EF-hand" evidence="9">
    <location>
        <begin position="715"/>
        <end position="750"/>
    </location>
</feature>
<dbReference type="InterPro" id="IPR000169">
    <property type="entry name" value="Pept_cys_AS"/>
</dbReference>
<dbReference type="GO" id="GO:0005737">
    <property type="term" value="C:cytoplasm"/>
    <property type="evidence" value="ECO:0007669"/>
    <property type="project" value="UniProtKB-ARBA"/>
</dbReference>
<dbReference type="PROSITE" id="PS50222">
    <property type="entry name" value="EF_HAND_2"/>
    <property type="match status" value="1"/>
</dbReference>
<evidence type="ECO:0000259" key="8">
    <source>
        <dbReference type="PROSITE" id="PS50203"/>
    </source>
</evidence>
<dbReference type="InterPro" id="IPR018247">
    <property type="entry name" value="EF_Hand_1_Ca_BS"/>
</dbReference>
<dbReference type="AlphaFoldDB" id="A0A914VZG8"/>
<dbReference type="InterPro" id="IPR036213">
    <property type="entry name" value="Calpain_III_sf"/>
</dbReference>
<dbReference type="CDD" id="cd00214">
    <property type="entry name" value="Calpain_III"/>
    <property type="match status" value="1"/>
</dbReference>
<dbReference type="GO" id="GO:0005509">
    <property type="term" value="F:calcium ion binding"/>
    <property type="evidence" value="ECO:0007669"/>
    <property type="project" value="InterPro"/>
</dbReference>
<dbReference type="GO" id="GO:0004198">
    <property type="term" value="F:calcium-dependent cysteine-type endopeptidase activity"/>
    <property type="evidence" value="ECO:0007669"/>
    <property type="project" value="InterPro"/>
</dbReference>
<feature type="active site" evidence="6 7">
    <location>
        <position position="366"/>
    </location>
</feature>
<dbReference type="InterPro" id="IPR038765">
    <property type="entry name" value="Papain-like_cys_pep_sf"/>
</dbReference>
<dbReference type="SUPFAM" id="SSF49758">
    <property type="entry name" value="Calpain large subunit, middle domain (domain III)"/>
    <property type="match status" value="1"/>
</dbReference>
<keyword evidence="4 7" id="KW-0788">Thiol protease</keyword>
<dbReference type="InterPro" id="IPR002048">
    <property type="entry name" value="EF_hand_dom"/>
</dbReference>
<dbReference type="PROSITE" id="PS00018">
    <property type="entry name" value="EF_HAND_1"/>
    <property type="match status" value="1"/>
</dbReference>
<dbReference type="PRINTS" id="PR00704">
    <property type="entry name" value="CALPAIN"/>
</dbReference>
<dbReference type="InterPro" id="IPR022683">
    <property type="entry name" value="Calpain_III"/>
</dbReference>
<dbReference type="Gene3D" id="1.10.238.10">
    <property type="entry name" value="EF-hand"/>
    <property type="match status" value="1"/>
</dbReference>
<evidence type="ECO:0000256" key="7">
    <source>
        <dbReference type="PROSITE-ProRule" id="PRU00239"/>
    </source>
</evidence>
<evidence type="ECO:0000256" key="5">
    <source>
        <dbReference type="ARBA" id="ARBA00022837"/>
    </source>
</evidence>
<organism evidence="10 11">
    <name type="scientific">Plectus sambesii</name>
    <dbReference type="NCBI Taxonomy" id="2011161"/>
    <lineage>
        <taxon>Eukaryota</taxon>
        <taxon>Metazoa</taxon>
        <taxon>Ecdysozoa</taxon>
        <taxon>Nematoda</taxon>
        <taxon>Chromadorea</taxon>
        <taxon>Plectida</taxon>
        <taxon>Plectina</taxon>
        <taxon>Plectoidea</taxon>
        <taxon>Plectidae</taxon>
        <taxon>Plectus</taxon>
    </lineage>
</organism>
<dbReference type="FunFam" id="3.90.70.10:FF:000001">
    <property type="entry name" value="Calpain-1 catalytic subunit"/>
    <property type="match status" value="1"/>
</dbReference>
<keyword evidence="2 7" id="KW-0645">Protease</keyword>
<dbReference type="SMART" id="SM00720">
    <property type="entry name" value="calpain_III"/>
    <property type="match status" value="1"/>
</dbReference>
<dbReference type="InterPro" id="IPR001300">
    <property type="entry name" value="Peptidase_C2_calpain_cat"/>
</dbReference>
<feature type="active site" evidence="6 7">
    <location>
        <position position="209"/>
    </location>
</feature>
<evidence type="ECO:0000256" key="1">
    <source>
        <dbReference type="ARBA" id="ARBA00007623"/>
    </source>
</evidence>
<dbReference type="Pfam" id="PF00648">
    <property type="entry name" value="Peptidase_C2"/>
    <property type="match status" value="1"/>
</dbReference>
<dbReference type="InterPro" id="IPR033883">
    <property type="entry name" value="C2_III"/>
</dbReference>
<dbReference type="Pfam" id="PF01067">
    <property type="entry name" value="Calpain_III"/>
    <property type="match status" value="1"/>
</dbReference>
<keyword evidence="5" id="KW-0106">Calcium</keyword>
<dbReference type="InterPro" id="IPR022684">
    <property type="entry name" value="Calpain_cysteine_protease"/>
</dbReference>
<accession>A0A914VZG8</accession>
<proteinExistence type="inferred from homology"/>
<evidence type="ECO:0000259" key="9">
    <source>
        <dbReference type="PROSITE" id="PS50222"/>
    </source>
</evidence>
<dbReference type="InterPro" id="IPR022682">
    <property type="entry name" value="Calpain_domain_III"/>
</dbReference>
<dbReference type="SMART" id="SM00054">
    <property type="entry name" value="EFh"/>
    <property type="match status" value="2"/>
</dbReference>
<dbReference type="GO" id="GO:0006508">
    <property type="term" value="P:proteolysis"/>
    <property type="evidence" value="ECO:0007669"/>
    <property type="project" value="UniProtKB-KW"/>
</dbReference>
<dbReference type="CDD" id="cd16196">
    <property type="entry name" value="EFh_PEF_CalpA_B"/>
    <property type="match status" value="1"/>
</dbReference>
<protein>
    <submittedName>
        <fullName evidence="11">Uncharacterized protein</fullName>
    </submittedName>
</protein>
<name>A0A914VZG8_9BILA</name>
<dbReference type="PROSITE" id="PS00139">
    <property type="entry name" value="THIOL_PROTEASE_CYS"/>
    <property type="match status" value="1"/>
</dbReference>
<dbReference type="PANTHER" id="PTHR10183">
    <property type="entry name" value="CALPAIN"/>
    <property type="match status" value="1"/>
</dbReference>
<dbReference type="InterPro" id="IPR011992">
    <property type="entry name" value="EF-hand-dom_pair"/>
</dbReference>
<dbReference type="WBParaSite" id="PSAMB.scaffold2827size21055.g19279.t1">
    <property type="protein sequence ID" value="PSAMB.scaffold2827size21055.g19279.t1"/>
    <property type="gene ID" value="PSAMB.scaffold2827size21055.g19279"/>
</dbReference>
<dbReference type="Gene3D" id="3.90.70.10">
    <property type="entry name" value="Cysteine proteinases"/>
    <property type="match status" value="1"/>
</dbReference>
<feature type="active site" evidence="6 7">
    <location>
        <position position="395"/>
    </location>
</feature>
<evidence type="ECO:0000256" key="4">
    <source>
        <dbReference type="ARBA" id="ARBA00022807"/>
    </source>
</evidence>
<dbReference type="SUPFAM" id="SSF54001">
    <property type="entry name" value="Cysteine proteinases"/>
    <property type="match status" value="1"/>
</dbReference>
<dbReference type="PANTHER" id="PTHR10183:SF433">
    <property type="entry name" value="CALPAIN-A-RELATED"/>
    <property type="match status" value="1"/>
</dbReference>
<dbReference type="PROSITE" id="PS50203">
    <property type="entry name" value="CALPAIN_CAT"/>
    <property type="match status" value="1"/>
</dbReference>
<reference evidence="11" key="1">
    <citation type="submission" date="2022-11" db="UniProtKB">
        <authorList>
            <consortium name="WormBaseParasite"/>
        </authorList>
    </citation>
    <scope>IDENTIFICATION</scope>
</reference>
<evidence type="ECO:0000256" key="2">
    <source>
        <dbReference type="ARBA" id="ARBA00022670"/>
    </source>
</evidence>
<sequence length="814" mass="93160">MSTKPERDLPIIASTTANYFIASTIYIGFISQRKEFQMLTALVLRFTLTKNVHDSDMTLEYSITDPSTGDATTIVKHEHKDVDGTIVQKKTTSITKTGTIPIKIRRQCTLGSSNWGKKLRLPLSSISTARRLKDTSNVPKFDEIRRTSIKFNTLWEDPDFLAVDESIFYSRRPPKPFVWKRPHELCANPQFVYKDFSRFDVVQGELGDCWLLAAIANVTLYPNLFKKIIFKEDQSFKKDYTGAFHFQFWQYGHWVDVVVDDRLPTYDGKLVFMHSADNDEFWSALLEKAYAKLNGSYEALKGGSTSEAMEDFTGGLCEMFELRNPPKDLFSIMLKANERQSLMGCSLEADPNIFEARQSNGLVRGHAYSITDVKLVNVTLPSGKRGGMQLLRLRNPWGNASEWNGAWSDRSIEWSCVTEKEKVELGLVFAADGEFWISFPDFVKSFDKLEICHLTPEAAAYAVGTPNQSWACNNFEGIWTKNSTAGGCRNYLDTFSHNPQYHMKLMLADDDADNLCTCIIALLQKNRRLQRQNGINEMLTIGFAIYRVEDEKLLAEPLTREFFRTHQSAARSHAFINIREVCTRFRLPAGNYVVVPSTFEPNEEGEFMLRTFSEKPIEAENVDYDTKYQPVVPVPTVERKDEVEREDRFDQFFETLAGLDLEIDAWELQKIATFALKKEFTFDQFSIDTCRSMIAVVDLTRSGRLDLEEFKELWRSIRVWKSSFKAHDADDSGTISAFELGNALRDAGYTLPTRIITALSLRYANHVGQITFDEFIGCAVKLKTMMEIFQERDPKKTGEAKFNLEAWLELTMYA</sequence>
<feature type="domain" description="Calpain catalytic" evidence="8">
    <location>
        <begin position="154"/>
        <end position="455"/>
    </location>
</feature>
<evidence type="ECO:0000313" key="11">
    <source>
        <dbReference type="WBParaSite" id="PSAMB.scaffold2827size21055.g19279.t1"/>
    </source>
</evidence>
<keyword evidence="3 7" id="KW-0378">Hydrolase</keyword>
<evidence type="ECO:0000256" key="3">
    <source>
        <dbReference type="ARBA" id="ARBA00022801"/>
    </source>
</evidence>